<dbReference type="RefSeq" id="XP_030839948.1">
    <property type="nucleotide sequence ID" value="XM_030984088.1"/>
</dbReference>
<keyword evidence="5" id="KW-1185">Reference proteome</keyword>
<dbReference type="Pfam" id="PF00059">
    <property type="entry name" value="Lectin_C"/>
    <property type="match status" value="1"/>
</dbReference>
<dbReference type="KEGG" id="spu:105441569"/>
<dbReference type="InParanoid" id="A0A7M7NQI4"/>
<reference evidence="5" key="1">
    <citation type="submission" date="2015-02" db="EMBL/GenBank/DDBJ databases">
        <title>Genome sequencing for Strongylocentrotus purpuratus.</title>
        <authorList>
            <person name="Murali S."/>
            <person name="Liu Y."/>
            <person name="Vee V."/>
            <person name="English A."/>
            <person name="Wang M."/>
            <person name="Skinner E."/>
            <person name="Han Y."/>
            <person name="Muzny D.M."/>
            <person name="Worley K.C."/>
            <person name="Gibbs R.A."/>
        </authorList>
    </citation>
    <scope>NUCLEOTIDE SEQUENCE</scope>
</reference>
<feature type="region of interest" description="Disordered" evidence="1">
    <location>
        <begin position="153"/>
        <end position="405"/>
    </location>
</feature>
<dbReference type="GeneID" id="105441569"/>
<dbReference type="InterPro" id="IPR016187">
    <property type="entry name" value="CTDL_fold"/>
</dbReference>
<feature type="compositionally biased region" description="Low complexity" evidence="1">
    <location>
        <begin position="247"/>
        <end position="267"/>
    </location>
</feature>
<feature type="compositionally biased region" description="Polar residues" evidence="1">
    <location>
        <begin position="277"/>
        <end position="303"/>
    </location>
</feature>
<dbReference type="CDD" id="cd00037">
    <property type="entry name" value="CLECT"/>
    <property type="match status" value="1"/>
</dbReference>
<dbReference type="OrthoDB" id="2142683at2759"/>
<evidence type="ECO:0000256" key="2">
    <source>
        <dbReference type="SAM" id="SignalP"/>
    </source>
</evidence>
<dbReference type="InterPro" id="IPR016186">
    <property type="entry name" value="C-type_lectin-like/link_sf"/>
</dbReference>
<dbReference type="Proteomes" id="UP000007110">
    <property type="component" value="Unassembled WGS sequence"/>
</dbReference>
<dbReference type="InterPro" id="IPR001304">
    <property type="entry name" value="C-type_lectin-like"/>
</dbReference>
<feature type="domain" description="C-type lectin" evidence="3">
    <location>
        <begin position="31"/>
        <end position="128"/>
    </location>
</feature>
<feature type="compositionally biased region" description="Low complexity" evidence="1">
    <location>
        <begin position="365"/>
        <end position="379"/>
    </location>
</feature>
<keyword evidence="2" id="KW-0732">Signal</keyword>
<proteinExistence type="predicted"/>
<evidence type="ECO:0000313" key="5">
    <source>
        <dbReference type="Proteomes" id="UP000007110"/>
    </source>
</evidence>
<evidence type="ECO:0000256" key="1">
    <source>
        <dbReference type="SAM" id="MobiDB-lite"/>
    </source>
</evidence>
<name>A0A7M7NQI4_STRPU</name>
<dbReference type="PANTHER" id="PTHR22802:SF463">
    <property type="entry name" value="C-TYPE LECTIN DOMAIN-CONTAINING PROTEIN"/>
    <property type="match status" value="1"/>
</dbReference>
<evidence type="ECO:0000313" key="4">
    <source>
        <dbReference type="EnsemblMetazoa" id="XP_030839948"/>
    </source>
</evidence>
<feature type="compositionally biased region" description="Polar residues" evidence="1">
    <location>
        <begin position="234"/>
        <end position="246"/>
    </location>
</feature>
<feature type="compositionally biased region" description="Polar residues" evidence="1">
    <location>
        <begin position="380"/>
        <end position="395"/>
    </location>
</feature>
<dbReference type="EnsemblMetazoa" id="XM_030984088">
    <property type="protein sequence ID" value="XP_030839948"/>
    <property type="gene ID" value="LOC105441569"/>
</dbReference>
<evidence type="ECO:0000259" key="3">
    <source>
        <dbReference type="PROSITE" id="PS50041"/>
    </source>
</evidence>
<feature type="compositionally biased region" description="Low complexity" evidence="1">
    <location>
        <begin position="153"/>
        <end position="165"/>
    </location>
</feature>
<dbReference type="InterPro" id="IPR051004">
    <property type="entry name" value="DC-SIGN_domain-containing"/>
</dbReference>
<feature type="compositionally biased region" description="Low complexity" evidence="1">
    <location>
        <begin position="178"/>
        <end position="205"/>
    </location>
</feature>
<feature type="compositionally biased region" description="Low complexity" evidence="1">
    <location>
        <begin position="212"/>
        <end position="231"/>
    </location>
</feature>
<feature type="chain" id="PRO_5029861586" description="C-type lectin domain-containing protein" evidence="2">
    <location>
        <begin position="21"/>
        <end position="487"/>
    </location>
</feature>
<dbReference type="Gene3D" id="3.10.100.10">
    <property type="entry name" value="Mannose-Binding Protein A, subunit A"/>
    <property type="match status" value="1"/>
</dbReference>
<sequence>MELSFFITFVILNQQSSVTADLACGSDQSENDGSCYYFSEIKSNFASSKSSCEERGMHLVYIGSQEEQQFLQSSLSSNNEKHWIGLSSSVTWLDGSSLTYSNFADDSEIFDEGEKCVTIVPNKSYKWEVEDHSCDGYPEHHYICGKEEGFQTSSVQQTTSGTATSLEGPTQTTPNQLTSSETYSSTTQTDNVVTTSGSTQPSSTTDDAISETTSSLASTTPTSKASSTSKLAGQGSTDAASPTSEQATYTTHATASTHTTTAMSATTRRSSPRDRGIQSSTVQQTPGAATSPEGPTQTTPNQMTSSKTSSSTTQTDNVVTTSGSTQPSSTTDDAISETTSSPASTTPTSHASSTSTTGQGLTDVASLTSDQATDTTSATMLTHTTQAISTTTRQSSPRDRDHTSSKNFRLLASNVALVDAYVLSSYTVSSIIKCSQLCFADFRCSCYTFIACEGLCLLGKECLATSTYAFERRPGAKFYSALLEDQE</sequence>
<dbReference type="SUPFAM" id="SSF56436">
    <property type="entry name" value="C-type lectin-like"/>
    <property type="match status" value="1"/>
</dbReference>
<dbReference type="PROSITE" id="PS50041">
    <property type="entry name" value="C_TYPE_LECTIN_2"/>
    <property type="match status" value="1"/>
</dbReference>
<accession>A0A7M7NQI4</accession>
<reference evidence="4" key="2">
    <citation type="submission" date="2021-01" db="UniProtKB">
        <authorList>
            <consortium name="EnsemblMetazoa"/>
        </authorList>
    </citation>
    <scope>IDENTIFICATION</scope>
</reference>
<dbReference type="PANTHER" id="PTHR22802">
    <property type="entry name" value="C-TYPE LECTIN SUPERFAMILY MEMBER"/>
    <property type="match status" value="1"/>
</dbReference>
<feature type="compositionally biased region" description="Low complexity" evidence="1">
    <location>
        <begin position="304"/>
        <end position="357"/>
    </location>
</feature>
<dbReference type="OMA" id="SCEERGM"/>
<dbReference type="SMART" id="SM00034">
    <property type="entry name" value="CLECT"/>
    <property type="match status" value="1"/>
</dbReference>
<dbReference type="AlphaFoldDB" id="A0A7M7NQI4"/>
<feature type="compositionally biased region" description="Polar residues" evidence="1">
    <location>
        <begin position="167"/>
        <end position="177"/>
    </location>
</feature>
<protein>
    <recommendedName>
        <fullName evidence="3">C-type lectin domain-containing protein</fullName>
    </recommendedName>
</protein>
<feature type="signal peptide" evidence="2">
    <location>
        <begin position="1"/>
        <end position="20"/>
    </location>
</feature>
<organism evidence="4 5">
    <name type="scientific">Strongylocentrotus purpuratus</name>
    <name type="common">Purple sea urchin</name>
    <dbReference type="NCBI Taxonomy" id="7668"/>
    <lineage>
        <taxon>Eukaryota</taxon>
        <taxon>Metazoa</taxon>
        <taxon>Echinodermata</taxon>
        <taxon>Eleutherozoa</taxon>
        <taxon>Echinozoa</taxon>
        <taxon>Echinoidea</taxon>
        <taxon>Euechinoidea</taxon>
        <taxon>Echinacea</taxon>
        <taxon>Camarodonta</taxon>
        <taxon>Echinidea</taxon>
        <taxon>Strongylocentrotidae</taxon>
        <taxon>Strongylocentrotus</taxon>
    </lineage>
</organism>